<evidence type="ECO:0000313" key="12">
    <source>
        <dbReference type="Proteomes" id="UP000247523"/>
    </source>
</evidence>
<dbReference type="CDD" id="cd06261">
    <property type="entry name" value="TM_PBP2"/>
    <property type="match status" value="1"/>
</dbReference>
<keyword evidence="2 7" id="KW-0813">Transport</keyword>
<evidence type="ECO:0000256" key="6">
    <source>
        <dbReference type="ARBA" id="ARBA00023136"/>
    </source>
</evidence>
<dbReference type="RefSeq" id="WP_094376097.1">
    <property type="nucleotide sequence ID" value="NZ_NOKA02000006.1"/>
</dbReference>
<protein>
    <submittedName>
        <fullName evidence="9">Putative aldouronate transport system permease protein</fullName>
    </submittedName>
    <submittedName>
        <fullName evidence="10">Sugar ABC transporter permease</fullName>
    </submittedName>
</protein>
<dbReference type="GO" id="GO:0005886">
    <property type="term" value="C:plasma membrane"/>
    <property type="evidence" value="ECO:0007669"/>
    <property type="project" value="UniProtKB-SubCell"/>
</dbReference>
<gene>
    <name evidence="9" type="ORF">C8E03_10952</name>
    <name evidence="10" type="ORF">CG710_006270</name>
</gene>
<evidence type="ECO:0000313" key="11">
    <source>
        <dbReference type="Proteomes" id="UP000216411"/>
    </source>
</evidence>
<evidence type="ECO:0000313" key="9">
    <source>
        <dbReference type="EMBL" id="PXV87762.1"/>
    </source>
</evidence>
<dbReference type="PANTHER" id="PTHR43227">
    <property type="entry name" value="BLL4140 PROTEIN"/>
    <property type="match status" value="1"/>
</dbReference>
<dbReference type="InterPro" id="IPR000515">
    <property type="entry name" value="MetI-like"/>
</dbReference>
<keyword evidence="11" id="KW-1185">Reference proteome</keyword>
<dbReference type="Proteomes" id="UP000247523">
    <property type="component" value="Unassembled WGS sequence"/>
</dbReference>
<comment type="similarity">
    <text evidence="7">Belongs to the binding-protein-dependent transport system permease family.</text>
</comment>
<dbReference type="EMBL" id="NOKA02000006">
    <property type="protein sequence ID" value="RDY32072.1"/>
    <property type="molecule type" value="Genomic_DNA"/>
</dbReference>
<dbReference type="PROSITE" id="PS50928">
    <property type="entry name" value="ABC_TM1"/>
    <property type="match status" value="1"/>
</dbReference>
<keyword evidence="4 7" id="KW-0812">Transmembrane</keyword>
<feature type="transmembrane region" description="Helical" evidence="7">
    <location>
        <begin position="217"/>
        <end position="242"/>
    </location>
</feature>
<evidence type="ECO:0000256" key="4">
    <source>
        <dbReference type="ARBA" id="ARBA00022692"/>
    </source>
</evidence>
<feature type="transmembrane region" description="Helical" evidence="7">
    <location>
        <begin position="125"/>
        <end position="145"/>
    </location>
</feature>
<evidence type="ECO:0000259" key="8">
    <source>
        <dbReference type="PROSITE" id="PS50928"/>
    </source>
</evidence>
<keyword evidence="6 7" id="KW-0472">Membrane</keyword>
<accession>A0A255IRP7</accession>
<organism evidence="10 11">
    <name type="scientific">Lachnotalea glycerini</name>
    <dbReference type="NCBI Taxonomy" id="1763509"/>
    <lineage>
        <taxon>Bacteria</taxon>
        <taxon>Bacillati</taxon>
        <taxon>Bacillota</taxon>
        <taxon>Clostridia</taxon>
        <taxon>Lachnospirales</taxon>
        <taxon>Lachnospiraceae</taxon>
        <taxon>Lachnotalea</taxon>
    </lineage>
</organism>
<dbReference type="EMBL" id="QICS01000009">
    <property type="protein sequence ID" value="PXV87762.1"/>
    <property type="molecule type" value="Genomic_DNA"/>
</dbReference>
<evidence type="ECO:0000256" key="2">
    <source>
        <dbReference type="ARBA" id="ARBA00022448"/>
    </source>
</evidence>
<dbReference type="SUPFAM" id="SSF161098">
    <property type="entry name" value="MetI-like"/>
    <property type="match status" value="1"/>
</dbReference>
<evidence type="ECO:0000256" key="5">
    <source>
        <dbReference type="ARBA" id="ARBA00022989"/>
    </source>
</evidence>
<dbReference type="InterPro" id="IPR050809">
    <property type="entry name" value="UgpAE/MalFG_permease"/>
</dbReference>
<feature type="transmembrane region" description="Helical" evidence="7">
    <location>
        <begin position="25"/>
        <end position="52"/>
    </location>
</feature>
<reference evidence="10 11" key="1">
    <citation type="journal article" date="2017" name="Genome Announc.">
        <title>Draft Genome Sequence of a Sporulating and Motile Strain of Lachnotalea glycerini Isolated from Water in Quebec City, Canada.</title>
        <authorList>
            <person name="Maheux A.F."/>
            <person name="Boudreau D.K."/>
            <person name="Berube E."/>
            <person name="Boissinot M."/>
            <person name="Raymond F."/>
            <person name="Brodeur S."/>
            <person name="Corbeil J."/>
            <person name="Isabel S."/>
            <person name="Omar R.F."/>
            <person name="Bergeron M.G."/>
        </authorList>
    </citation>
    <scope>NUCLEOTIDE SEQUENCE [LARGE SCALE GENOMIC DNA]</scope>
    <source>
        <strain evidence="10 11">CCRI-19302</strain>
    </source>
</reference>
<dbReference type="GO" id="GO:0055085">
    <property type="term" value="P:transmembrane transport"/>
    <property type="evidence" value="ECO:0007669"/>
    <property type="project" value="InterPro"/>
</dbReference>
<reference evidence="10" key="3">
    <citation type="submission" date="2018-07" db="EMBL/GenBank/DDBJ databases">
        <authorList>
            <person name="Quirk P.G."/>
            <person name="Krulwich T.A."/>
        </authorList>
    </citation>
    <scope>NUCLEOTIDE SEQUENCE</scope>
    <source>
        <strain evidence="10">CCRI-19302</strain>
    </source>
</reference>
<dbReference type="Proteomes" id="UP000216411">
    <property type="component" value="Unassembled WGS sequence"/>
</dbReference>
<dbReference type="PANTHER" id="PTHR43227:SF11">
    <property type="entry name" value="BLL4140 PROTEIN"/>
    <property type="match status" value="1"/>
</dbReference>
<dbReference type="Pfam" id="PF00528">
    <property type="entry name" value="BPD_transp_1"/>
    <property type="match status" value="1"/>
</dbReference>
<sequence>MNKTAVRSKKKGIKGVGQELFKNRLLYTMMSIGIVWILIFSYLPMAGLVVAFKKFSYADGILKSPWAGLDNFKFLFSNKDLFNITFNTVYLNLLFIIFGTITSVFLALLFVEIRNKTFKKTSQSIVIIPYFISWAVVAMFLQGFLGDRGLVNQLLAHFGMENIQFYKNPSSWRVILVLLRIWQGAGFGTIIYIATITGFDTQIYEAAKIDGANRFQLILKLTLPMLKTTIVMLTLMSIGNIFKGDFGMIYALIGDNSLIYSKTDVIDTYVYRALRNNSNLGFSTAVSFYQSMVGFMIVLFSNWLTRRVDPDSALF</sequence>
<keyword evidence="3" id="KW-1003">Cell membrane</keyword>
<dbReference type="OrthoDB" id="9785836at2"/>
<comment type="caution">
    <text evidence="10">The sequence shown here is derived from an EMBL/GenBank/DDBJ whole genome shotgun (WGS) entry which is preliminary data.</text>
</comment>
<feature type="transmembrane region" description="Helical" evidence="7">
    <location>
        <begin position="280"/>
        <end position="300"/>
    </location>
</feature>
<feature type="transmembrane region" description="Helical" evidence="7">
    <location>
        <begin position="89"/>
        <end position="113"/>
    </location>
</feature>
<comment type="subcellular location">
    <subcellularLocation>
        <location evidence="1 7">Cell membrane</location>
        <topology evidence="1 7">Multi-pass membrane protein</topology>
    </subcellularLocation>
</comment>
<evidence type="ECO:0000256" key="1">
    <source>
        <dbReference type="ARBA" id="ARBA00004651"/>
    </source>
</evidence>
<keyword evidence="5 7" id="KW-1133">Transmembrane helix</keyword>
<feature type="domain" description="ABC transmembrane type-1" evidence="8">
    <location>
        <begin position="85"/>
        <end position="301"/>
    </location>
</feature>
<evidence type="ECO:0000256" key="3">
    <source>
        <dbReference type="ARBA" id="ARBA00022475"/>
    </source>
</evidence>
<evidence type="ECO:0000256" key="7">
    <source>
        <dbReference type="RuleBase" id="RU363032"/>
    </source>
</evidence>
<feature type="transmembrane region" description="Helical" evidence="7">
    <location>
        <begin position="174"/>
        <end position="196"/>
    </location>
</feature>
<reference evidence="9 12" key="2">
    <citation type="submission" date="2018-05" db="EMBL/GenBank/DDBJ databases">
        <title>Genomic Encyclopedia of Type Strains, Phase IV (KMG-IV): sequencing the most valuable type-strain genomes for metagenomic binning, comparative biology and taxonomic classification.</title>
        <authorList>
            <person name="Goeker M."/>
        </authorList>
    </citation>
    <scope>NUCLEOTIDE SEQUENCE [LARGE SCALE GENOMIC DNA]</scope>
    <source>
        <strain evidence="9 12">DSM 28816</strain>
    </source>
</reference>
<dbReference type="Gene3D" id="1.10.3720.10">
    <property type="entry name" value="MetI-like"/>
    <property type="match status" value="1"/>
</dbReference>
<evidence type="ECO:0000313" key="10">
    <source>
        <dbReference type="EMBL" id="RDY32072.1"/>
    </source>
</evidence>
<dbReference type="AlphaFoldDB" id="A0A255IRP7"/>
<name>A0A255IRP7_9FIRM</name>
<proteinExistence type="inferred from homology"/>
<dbReference type="InterPro" id="IPR035906">
    <property type="entry name" value="MetI-like_sf"/>
</dbReference>